<feature type="domain" description="Vitamin K epoxide reductase" evidence="10">
    <location>
        <begin position="23"/>
        <end position="152"/>
    </location>
</feature>
<dbReference type="KEGG" id="cyn:Cyan7425_1846"/>
<dbReference type="Pfam" id="PF07884">
    <property type="entry name" value="VKOR"/>
    <property type="match status" value="1"/>
</dbReference>
<evidence type="ECO:0000256" key="8">
    <source>
        <dbReference type="ARBA" id="ARBA00023157"/>
    </source>
</evidence>
<dbReference type="EMBL" id="CP001344">
    <property type="protein sequence ID" value="ACL44213.1"/>
    <property type="molecule type" value="Genomic_DNA"/>
</dbReference>
<evidence type="ECO:0000256" key="7">
    <source>
        <dbReference type="ARBA" id="ARBA00023136"/>
    </source>
</evidence>
<name>B8HSA7_CYAP4</name>
<dbReference type="HOGENOM" id="CLU_1600367_0_0_3"/>
<keyword evidence="7" id="KW-0472">Membrane</keyword>
<dbReference type="OrthoDB" id="853192at2"/>
<evidence type="ECO:0000313" key="11">
    <source>
        <dbReference type="EMBL" id="ACL44213.1"/>
    </source>
</evidence>
<dbReference type="InterPro" id="IPR012932">
    <property type="entry name" value="VKOR"/>
</dbReference>
<gene>
    <name evidence="11" type="ordered locus">Cyan7425_1846</name>
</gene>
<keyword evidence="5" id="KW-1133">Transmembrane helix</keyword>
<evidence type="ECO:0000256" key="9">
    <source>
        <dbReference type="ARBA" id="ARBA00023284"/>
    </source>
</evidence>
<keyword evidence="9" id="KW-0676">Redox-active center</keyword>
<proteinExistence type="inferred from homology"/>
<keyword evidence="4" id="KW-0874">Quinone</keyword>
<keyword evidence="6" id="KW-0560">Oxidoreductase</keyword>
<dbReference type="AlphaFoldDB" id="B8HSA7"/>
<keyword evidence="8" id="KW-1015">Disulfide bond</keyword>
<comment type="similarity">
    <text evidence="2">Belongs to the VKOR family.</text>
</comment>
<evidence type="ECO:0000256" key="5">
    <source>
        <dbReference type="ARBA" id="ARBA00022989"/>
    </source>
</evidence>
<evidence type="ECO:0000256" key="4">
    <source>
        <dbReference type="ARBA" id="ARBA00022719"/>
    </source>
</evidence>
<keyword evidence="3" id="KW-0812">Transmembrane</keyword>
<organism evidence="11">
    <name type="scientific">Cyanothece sp. (strain PCC 7425 / ATCC 29141)</name>
    <dbReference type="NCBI Taxonomy" id="395961"/>
    <lineage>
        <taxon>Bacteria</taxon>
        <taxon>Bacillati</taxon>
        <taxon>Cyanobacteriota</taxon>
        <taxon>Cyanophyceae</taxon>
        <taxon>Gomontiellales</taxon>
        <taxon>Cyanothecaceae</taxon>
        <taxon>Cyanothece</taxon>
    </lineage>
</organism>
<evidence type="ECO:0000256" key="1">
    <source>
        <dbReference type="ARBA" id="ARBA00004141"/>
    </source>
</evidence>
<dbReference type="Gene3D" id="1.20.1440.130">
    <property type="entry name" value="VKOR domain"/>
    <property type="match status" value="1"/>
</dbReference>
<dbReference type="eggNOG" id="ENOG502ZPM7">
    <property type="taxonomic scope" value="Bacteria"/>
</dbReference>
<dbReference type="GO" id="GO:0048038">
    <property type="term" value="F:quinone binding"/>
    <property type="evidence" value="ECO:0007669"/>
    <property type="project" value="UniProtKB-KW"/>
</dbReference>
<dbReference type="GO" id="GO:0016491">
    <property type="term" value="F:oxidoreductase activity"/>
    <property type="evidence" value="ECO:0007669"/>
    <property type="project" value="UniProtKB-KW"/>
</dbReference>
<evidence type="ECO:0000256" key="3">
    <source>
        <dbReference type="ARBA" id="ARBA00022692"/>
    </source>
</evidence>
<accession>B8HSA7</accession>
<sequence>MNPLQLSHQLRQEHNPELDSRRWIIGLSLLGATMGQIVSLYQTGLIDRLPDLPLPFLDSAKVDASRYAYSRFNAPDGPMMVANYAFTAWLASTGGKNRAQETPLLPIAMAAKLIFDALVSAELAREEWAENRAFCQYCQVATLASFASVAIAVPEVLTALRALTAHAPSSR</sequence>
<evidence type="ECO:0000256" key="6">
    <source>
        <dbReference type="ARBA" id="ARBA00023002"/>
    </source>
</evidence>
<comment type="subcellular location">
    <subcellularLocation>
        <location evidence="1">Membrane</location>
        <topology evidence="1">Multi-pass membrane protein</topology>
    </subcellularLocation>
</comment>
<reference evidence="11" key="1">
    <citation type="submission" date="2009-01" db="EMBL/GenBank/DDBJ databases">
        <title>Complete sequence of chromosome Cyanothece sp. PCC 7425.</title>
        <authorList>
            <consortium name="US DOE Joint Genome Institute"/>
            <person name="Lucas S."/>
            <person name="Copeland A."/>
            <person name="Lapidus A."/>
            <person name="Glavina del Rio T."/>
            <person name="Dalin E."/>
            <person name="Tice H."/>
            <person name="Bruce D."/>
            <person name="Goodwin L."/>
            <person name="Pitluck S."/>
            <person name="Sims D."/>
            <person name="Meineke L."/>
            <person name="Brettin T."/>
            <person name="Detter J.C."/>
            <person name="Han C."/>
            <person name="Larimer F."/>
            <person name="Land M."/>
            <person name="Hauser L."/>
            <person name="Kyrpides N."/>
            <person name="Ovchinnikova G."/>
            <person name="Liberton M."/>
            <person name="Stoeckel J."/>
            <person name="Banerjee A."/>
            <person name="Singh A."/>
            <person name="Page L."/>
            <person name="Sato H."/>
            <person name="Zhao L."/>
            <person name="Sherman L."/>
            <person name="Pakrasi H."/>
            <person name="Richardson P."/>
        </authorList>
    </citation>
    <scope>NUCLEOTIDE SEQUENCE</scope>
    <source>
        <strain evidence="11">PCC 7425</strain>
    </source>
</reference>
<evidence type="ECO:0000259" key="10">
    <source>
        <dbReference type="Pfam" id="PF07884"/>
    </source>
</evidence>
<dbReference type="InterPro" id="IPR038354">
    <property type="entry name" value="VKOR_sf"/>
</dbReference>
<protein>
    <submittedName>
        <fullName evidence="11">Vitamin K epoxide reductase</fullName>
    </submittedName>
</protein>
<dbReference type="GO" id="GO:0016020">
    <property type="term" value="C:membrane"/>
    <property type="evidence" value="ECO:0007669"/>
    <property type="project" value="UniProtKB-SubCell"/>
</dbReference>
<evidence type="ECO:0000256" key="2">
    <source>
        <dbReference type="ARBA" id="ARBA00006214"/>
    </source>
</evidence>